<organism evidence="2 3">
    <name type="scientific">Plasmodium ovale curtisi</name>
    <dbReference type="NCBI Taxonomy" id="864141"/>
    <lineage>
        <taxon>Eukaryota</taxon>
        <taxon>Sar</taxon>
        <taxon>Alveolata</taxon>
        <taxon>Apicomplexa</taxon>
        <taxon>Aconoidasida</taxon>
        <taxon>Haemosporida</taxon>
        <taxon>Plasmodiidae</taxon>
        <taxon>Plasmodium</taxon>
        <taxon>Plasmodium (Plasmodium)</taxon>
    </lineage>
</organism>
<sequence length="324" mass="38109">MTTDSTNEHYETVELYLFHYNTLNKTKDPTSISDDFFNTHFSNGIDNLSNFIDNCKILNYYIKRSISLESIDTSVCFEIINFWLNEQVRSGSDKIKSSLFDMYKEFMEKYNNLKLYVTKIYYIHDNVFNKKKKLYELYKHYDNLLSIADTFNHSHCAKLSSIVNDYNNIVGQYSHKDNHNFFEALRDFKNHFESQQYEYINSCGSKIPKFKSFSEQRVSRADVIDHSEQSTGDADQFHTQSSENVASTFAITLFATTVGVFLTLMFFHKITLFGYSLLNQKNKQITMPNDLGEEIYELPIHATEKHDWDSQNRTYNLTYQSSKN</sequence>
<accession>A0A1A8WD55</accession>
<protein>
    <submittedName>
        <fullName evidence="2">PIR Superfamily Protein</fullName>
    </submittedName>
</protein>
<feature type="transmembrane region" description="Helical" evidence="1">
    <location>
        <begin position="245"/>
        <end position="267"/>
    </location>
</feature>
<proteinExistence type="predicted"/>
<evidence type="ECO:0000313" key="3">
    <source>
        <dbReference type="Proteomes" id="UP000078560"/>
    </source>
</evidence>
<dbReference type="AlphaFoldDB" id="A0A1A8WD55"/>
<reference evidence="3" key="1">
    <citation type="submission" date="2016-05" db="EMBL/GenBank/DDBJ databases">
        <authorList>
            <person name="Naeem Raeece"/>
        </authorList>
    </citation>
    <scope>NUCLEOTIDE SEQUENCE [LARGE SCALE GENOMIC DNA]</scope>
</reference>
<dbReference type="Proteomes" id="UP000078560">
    <property type="component" value="Unassembled WGS sequence"/>
</dbReference>
<dbReference type="EMBL" id="FLQU01000681">
    <property type="protein sequence ID" value="SBS89146.1"/>
    <property type="molecule type" value="Genomic_DNA"/>
</dbReference>
<keyword evidence="1" id="KW-1133">Transmembrane helix</keyword>
<name>A0A1A8WD55_PLAOA</name>
<evidence type="ECO:0000313" key="2">
    <source>
        <dbReference type="EMBL" id="SBS89146.1"/>
    </source>
</evidence>
<keyword evidence="1" id="KW-0472">Membrane</keyword>
<gene>
    <name evidence="2" type="ORF">POVCU2_0052660</name>
</gene>
<dbReference type="VEuPathDB" id="PlasmoDB:PocGH01_00102900"/>
<keyword evidence="1" id="KW-0812">Transmembrane</keyword>
<evidence type="ECO:0000256" key="1">
    <source>
        <dbReference type="SAM" id="Phobius"/>
    </source>
</evidence>